<dbReference type="AlphaFoldDB" id="A0A158CU29"/>
<dbReference type="GO" id="GO:0005829">
    <property type="term" value="C:cytosol"/>
    <property type="evidence" value="ECO:0007669"/>
    <property type="project" value="TreeGrafter"/>
</dbReference>
<dbReference type="RefSeq" id="WP_061136659.1">
    <property type="nucleotide sequence ID" value="NZ_FCNX02000012.1"/>
</dbReference>
<reference evidence="4" key="1">
    <citation type="submission" date="2016-01" db="EMBL/GenBank/DDBJ databases">
        <authorList>
            <person name="Peeters C."/>
        </authorList>
    </citation>
    <scope>NUCLEOTIDE SEQUENCE</scope>
    <source>
        <strain evidence="4">LMG 29320</strain>
    </source>
</reference>
<dbReference type="InterPro" id="IPR002821">
    <property type="entry name" value="Hydantoinase_A"/>
</dbReference>
<evidence type="ECO:0000259" key="2">
    <source>
        <dbReference type="Pfam" id="PF05378"/>
    </source>
</evidence>
<dbReference type="GO" id="GO:0006749">
    <property type="term" value="P:glutathione metabolic process"/>
    <property type="evidence" value="ECO:0007669"/>
    <property type="project" value="TreeGrafter"/>
</dbReference>
<dbReference type="Pfam" id="PF01968">
    <property type="entry name" value="Hydantoinase_A"/>
    <property type="match status" value="1"/>
</dbReference>
<evidence type="ECO:0000313" key="4">
    <source>
        <dbReference type="EMBL" id="SAK85893.1"/>
    </source>
</evidence>
<dbReference type="InterPro" id="IPR008040">
    <property type="entry name" value="Hydant_A_N"/>
</dbReference>
<gene>
    <name evidence="4" type="ORF">AWB77_04543</name>
</gene>
<name>A0A158CU29_9BURK</name>
<dbReference type="OrthoDB" id="9768323at2"/>
<accession>A0A158CU29</accession>
<dbReference type="STRING" id="1777138.AWB77_04543"/>
<dbReference type="SUPFAM" id="SSF53067">
    <property type="entry name" value="Actin-like ATPase domain"/>
    <property type="match status" value="1"/>
</dbReference>
<evidence type="ECO:0000313" key="5">
    <source>
        <dbReference type="Proteomes" id="UP000054903"/>
    </source>
</evidence>
<organism evidence="4 5">
    <name type="scientific">Caballeronia fortuita</name>
    <dbReference type="NCBI Taxonomy" id="1777138"/>
    <lineage>
        <taxon>Bacteria</taxon>
        <taxon>Pseudomonadati</taxon>
        <taxon>Pseudomonadota</taxon>
        <taxon>Betaproteobacteria</taxon>
        <taxon>Burkholderiales</taxon>
        <taxon>Burkholderiaceae</taxon>
        <taxon>Caballeronia</taxon>
    </lineage>
</organism>
<dbReference type="EMBL" id="FCNX02000012">
    <property type="protein sequence ID" value="SAK85893.1"/>
    <property type="molecule type" value="Genomic_DNA"/>
</dbReference>
<feature type="domain" description="Hydantoinase/oxoprolinase N-terminal" evidence="2">
    <location>
        <begin position="7"/>
        <end position="180"/>
    </location>
</feature>
<protein>
    <submittedName>
        <fullName evidence="4">5-oxoprolinase (ATP-hydrolyzing)</fullName>
    </submittedName>
</protein>
<feature type="domain" description="Hydantoinase A/oxoprolinase" evidence="1">
    <location>
        <begin position="201"/>
        <end position="487"/>
    </location>
</feature>
<dbReference type="Proteomes" id="UP000054903">
    <property type="component" value="Unassembled WGS sequence"/>
</dbReference>
<evidence type="ECO:0000259" key="3">
    <source>
        <dbReference type="Pfam" id="PF19278"/>
    </source>
</evidence>
<proteinExistence type="predicted"/>
<comment type="caution">
    <text evidence="4">The sequence shown here is derived from an EMBL/GenBank/DDBJ whole genome shotgun (WGS) entry which is preliminary data.</text>
</comment>
<dbReference type="InterPro" id="IPR045079">
    <property type="entry name" value="Oxoprolinase-like"/>
</dbReference>
<sequence>MQGTDIIGIDIGGTFTDFVAYDAKTGNISNWKNLTTPKDPIQGVLEGLMLHPDVASVSKIRLGTTIATNALLERRGANVAYVTTEGFRDVPFIQRGDRRSHYDISWIKTRPLIKRRNAFEVTERISATGEVVTELDEDAVIEVAKRIKEDSSIEAVAVCTLFSYIDPTHERRIRELLRAELPEMPISISYDVVPKWKEYERASTTIADAYLKPVVSKNFRRMHHHFAELGVGNKVGVIKSNGGESTLHRAAESPVQMSLSGPTGAVVATRAIAQLNGVNNLVVFDMGGTSTDCATVVDGKEHVTTDFEIEWGLPIQIPMIDIHTIGAGGGSIAWIDKGGMLRMGPQSAGADPGPAAYGRGGLDATVTDANVVLGRISPDNFLGGKMKLDADAARRAVKTIADQLGLEVDAAAYAMIQIANNNMLGALRTVLLQRGLDPRDFTLVGSGGAGPVHLCDLMEISGIPRGMVPNFPGQFSAFGFVMTDARVDRHRTVQQISTRFDMERLARAMRELVDDAHAELKEQGYKDNIEIYRSVEARYLGQNHELEVVLDSNDFGRADGVALWDKFHQQHEARFGFAIPGEAIEVVTIKVTAVAASGKPELRMLPESATAPQRNGSRRVRYEDGWLDTPTYDRAALLQGQTIEGPAIVEENASVTILRPKQTLRVDPYGNLIITA</sequence>
<dbReference type="InterPro" id="IPR043129">
    <property type="entry name" value="ATPase_NBD"/>
</dbReference>
<dbReference type="InterPro" id="IPR049517">
    <property type="entry name" value="ACX-like_C"/>
</dbReference>
<dbReference type="GO" id="GO:0017168">
    <property type="term" value="F:5-oxoprolinase (ATP-hydrolyzing) activity"/>
    <property type="evidence" value="ECO:0007669"/>
    <property type="project" value="TreeGrafter"/>
</dbReference>
<dbReference type="PANTHER" id="PTHR11365">
    <property type="entry name" value="5-OXOPROLINASE RELATED"/>
    <property type="match status" value="1"/>
</dbReference>
<dbReference type="Pfam" id="PF05378">
    <property type="entry name" value="Hydant_A_N"/>
    <property type="match status" value="1"/>
</dbReference>
<evidence type="ECO:0000259" key="1">
    <source>
        <dbReference type="Pfam" id="PF01968"/>
    </source>
</evidence>
<dbReference type="PANTHER" id="PTHR11365:SF23">
    <property type="entry name" value="HYPOTHETICAL 5-OXOPROLINASE (EUROFUNG)-RELATED"/>
    <property type="match status" value="1"/>
</dbReference>
<dbReference type="Pfam" id="PF19278">
    <property type="entry name" value="Hydant_A_C"/>
    <property type="match status" value="1"/>
</dbReference>
<keyword evidence="5" id="KW-1185">Reference proteome</keyword>
<feature type="domain" description="Acetophenone carboxylase-like C-terminal" evidence="3">
    <location>
        <begin position="503"/>
        <end position="668"/>
    </location>
</feature>